<feature type="domain" description="AB hydrolase-1" evidence="2">
    <location>
        <begin position="255"/>
        <end position="397"/>
    </location>
</feature>
<dbReference type="GO" id="GO:0004620">
    <property type="term" value="F:phospholipase activity"/>
    <property type="evidence" value="ECO:0007669"/>
    <property type="project" value="TreeGrafter"/>
</dbReference>
<protein>
    <submittedName>
        <fullName evidence="4">Uncharacterized protein</fullName>
    </submittedName>
</protein>
<dbReference type="InterPro" id="IPR054518">
    <property type="entry name" value="ABHD16_N"/>
</dbReference>
<dbReference type="Pfam" id="PF00561">
    <property type="entry name" value="Abhydrolase_1"/>
    <property type="match status" value="1"/>
</dbReference>
<dbReference type="PANTHER" id="PTHR12277">
    <property type="entry name" value="ALPHA/BETA HYDROLASE DOMAIN-CONTAINING PROTEIN"/>
    <property type="match status" value="1"/>
</dbReference>
<dbReference type="EMBL" id="GDRN01073398">
    <property type="protein sequence ID" value="JAI63399.1"/>
    <property type="molecule type" value="Transcribed_RNA"/>
</dbReference>
<dbReference type="GO" id="GO:0006660">
    <property type="term" value="P:phosphatidylserine catabolic process"/>
    <property type="evidence" value="ECO:0007669"/>
    <property type="project" value="TreeGrafter"/>
</dbReference>
<name>A0A0P4WAR4_SCYOL</name>
<dbReference type="PANTHER" id="PTHR12277:SF72">
    <property type="entry name" value="BAT5L PROTEIN"/>
    <property type="match status" value="1"/>
</dbReference>
<dbReference type="GO" id="GO:0012505">
    <property type="term" value="C:endomembrane system"/>
    <property type="evidence" value="ECO:0007669"/>
    <property type="project" value="TreeGrafter"/>
</dbReference>
<organism evidence="4">
    <name type="scientific">Scylla olivacea</name>
    <name type="common">Orange mud crab</name>
    <name type="synonym">Cancer olivacea</name>
    <dbReference type="NCBI Taxonomy" id="85551"/>
    <lineage>
        <taxon>Eukaryota</taxon>
        <taxon>Metazoa</taxon>
        <taxon>Ecdysozoa</taxon>
        <taxon>Arthropoda</taxon>
        <taxon>Crustacea</taxon>
        <taxon>Multicrustacea</taxon>
        <taxon>Malacostraca</taxon>
        <taxon>Eumalacostraca</taxon>
        <taxon>Eucarida</taxon>
        <taxon>Decapoda</taxon>
        <taxon>Pleocyemata</taxon>
        <taxon>Brachyura</taxon>
        <taxon>Eubrachyura</taxon>
        <taxon>Portunoidea</taxon>
        <taxon>Portunidae</taxon>
        <taxon>Portuninae</taxon>
        <taxon>Scylla</taxon>
    </lineage>
</organism>
<feature type="transmembrane region" description="Helical" evidence="1">
    <location>
        <begin position="75"/>
        <end position="95"/>
    </location>
</feature>
<dbReference type="SUPFAM" id="SSF53474">
    <property type="entry name" value="alpha/beta-Hydrolases"/>
    <property type="match status" value="1"/>
</dbReference>
<reference evidence="4" key="1">
    <citation type="submission" date="2015-09" db="EMBL/GenBank/DDBJ databases">
        <title>Scylla olivacea transcriptome.</title>
        <authorList>
            <person name="Ikhwanuddin M."/>
        </authorList>
    </citation>
    <scope>NUCLEOTIDE SEQUENCE</scope>
</reference>
<sequence length="537" mass="60101">MSLPWRCLMGPRLYKIYGSLLQNGESEVYVPNILERFGNKIFQVIYVVQYVGMFTSPILALSFYRWESLSLNSAIRLGTGLGLLVVVALVLRGAGRCFNPTYTTFLGILEEAQRLPRPSPKAMEPLRQYEFDFAAWPVNFKWSDVSADDNKARVYVERAGGVADMHGNIFSRTLQLPTRLVAYILTSSLGKYLMYPGCIQLLQLAIDNLLSQGREKLVKDFGGKRNKLLARDGNTIDTMLVDRRAKGQYPNGRTLVVCCEGNAGFYELGLMTTPLEAGYSVIGWNHPGFGGSTGSPYPSQEQNAVDAVMQFAIHSAGFREEDILIYGWSIGGYSSTWAAMNYPQISGLILDATFNHVLPLAVNRMPGCLNSIVTLAVSNHLNLNPGDQLARYPGPVTIVRRTQDEIITTDETQLRCNCGNDLMLRLIKSRYPGLLCPQATEVLWQWLAEPFQGSNLTEWGVDGDLCSSLLSSYIAQHGESYPYTIGEDMSIDEKTKMLLYLSSKYLVDVPSGHNNPLEKHFFWRPWRPLTDSYIQVD</sequence>
<dbReference type="GO" id="GO:0047372">
    <property type="term" value="F:monoacylglycerol lipase activity"/>
    <property type="evidence" value="ECO:0007669"/>
    <property type="project" value="TreeGrafter"/>
</dbReference>
<feature type="transmembrane region" description="Helical" evidence="1">
    <location>
        <begin position="41"/>
        <end position="63"/>
    </location>
</feature>
<evidence type="ECO:0000259" key="2">
    <source>
        <dbReference type="Pfam" id="PF00561"/>
    </source>
</evidence>
<dbReference type="InterPro" id="IPR029058">
    <property type="entry name" value="AB_hydrolase_fold"/>
</dbReference>
<dbReference type="InterPro" id="IPR000073">
    <property type="entry name" value="AB_hydrolase_1"/>
</dbReference>
<keyword evidence="1" id="KW-1133">Transmembrane helix</keyword>
<accession>A0A0P4WAR4</accession>
<keyword evidence="1" id="KW-0472">Membrane</keyword>
<keyword evidence="1" id="KW-0812">Transmembrane</keyword>
<feature type="domain" description="Phosphatidylserine Lipase ABHD16 N-terminal" evidence="3">
    <location>
        <begin position="5"/>
        <end position="132"/>
    </location>
</feature>
<evidence type="ECO:0000313" key="4">
    <source>
        <dbReference type="EMBL" id="JAI63399.1"/>
    </source>
</evidence>
<dbReference type="GO" id="GO:0052651">
    <property type="term" value="P:monoacylglycerol catabolic process"/>
    <property type="evidence" value="ECO:0007669"/>
    <property type="project" value="TreeGrafter"/>
</dbReference>
<dbReference type="AlphaFoldDB" id="A0A0P4WAR4"/>
<proteinExistence type="predicted"/>
<dbReference type="Gene3D" id="3.40.50.1820">
    <property type="entry name" value="alpha/beta hydrolase"/>
    <property type="match status" value="1"/>
</dbReference>
<evidence type="ECO:0000256" key="1">
    <source>
        <dbReference type="SAM" id="Phobius"/>
    </source>
</evidence>
<dbReference type="Pfam" id="PF22990">
    <property type="entry name" value="ABHD16_N"/>
    <property type="match status" value="1"/>
</dbReference>
<evidence type="ECO:0000259" key="3">
    <source>
        <dbReference type="Pfam" id="PF22990"/>
    </source>
</evidence>